<feature type="transmembrane region" description="Helical" evidence="17">
    <location>
        <begin position="245"/>
        <end position="262"/>
    </location>
</feature>
<dbReference type="PROSITE" id="PS51003">
    <property type="entry name" value="CYTB_CTER"/>
    <property type="match status" value="1"/>
</dbReference>
<dbReference type="RefSeq" id="WP_052327442.1">
    <property type="nucleotide sequence ID" value="NZ_CP004373.1"/>
</dbReference>
<feature type="transmembrane region" description="Helical" evidence="17">
    <location>
        <begin position="42"/>
        <end position="68"/>
    </location>
</feature>
<evidence type="ECO:0000259" key="18">
    <source>
        <dbReference type="PROSITE" id="PS51002"/>
    </source>
</evidence>
<evidence type="ECO:0000256" key="17">
    <source>
        <dbReference type="SAM" id="Phobius"/>
    </source>
</evidence>
<dbReference type="PANTHER" id="PTHR19271:SF16">
    <property type="entry name" value="CYTOCHROME B"/>
    <property type="match status" value="1"/>
</dbReference>
<dbReference type="HOGENOM" id="CLU_031114_3_0_5"/>
<dbReference type="KEGG" id="goy:GLS_c06600"/>
<evidence type="ECO:0000256" key="11">
    <source>
        <dbReference type="ARBA" id="ARBA00022989"/>
    </source>
</evidence>
<dbReference type="SUPFAM" id="SSF81648">
    <property type="entry name" value="a domain/subunit of cytochrome bc1 complex (Ubiquinol-cytochrome c reductase)"/>
    <property type="match status" value="1"/>
</dbReference>
<evidence type="ECO:0000256" key="4">
    <source>
        <dbReference type="ARBA" id="ARBA00013531"/>
    </source>
</evidence>
<dbReference type="AlphaFoldDB" id="A0A067Z2R5"/>
<dbReference type="InterPro" id="IPR027387">
    <property type="entry name" value="Cytb/b6-like_sf"/>
</dbReference>
<dbReference type="CDD" id="cd00284">
    <property type="entry name" value="Cytochrome_b_N"/>
    <property type="match status" value="1"/>
</dbReference>
<feature type="transmembrane region" description="Helical" evidence="17">
    <location>
        <begin position="125"/>
        <end position="147"/>
    </location>
</feature>
<gene>
    <name evidence="20" type="primary">petB</name>
    <name evidence="20" type="ORF">GLS_c06600</name>
</gene>
<evidence type="ECO:0000256" key="7">
    <source>
        <dbReference type="ARBA" id="ARBA00022660"/>
    </source>
</evidence>
<dbReference type="InterPro" id="IPR016174">
    <property type="entry name" value="Di-haem_cyt_TM"/>
</dbReference>
<feature type="binding site" description="axial binding residue" evidence="15">
    <location>
        <position position="109"/>
    </location>
    <ligand>
        <name>heme b</name>
        <dbReference type="ChEBI" id="CHEBI:60344"/>
        <label>b566</label>
    </ligand>
    <ligandPart>
        <name>Fe</name>
        <dbReference type="ChEBI" id="CHEBI:18248"/>
    </ligandPart>
</feature>
<dbReference type="PIRSF" id="PIRSF038885">
    <property type="entry name" value="COB"/>
    <property type="match status" value="1"/>
</dbReference>
<reference evidence="20 21" key="1">
    <citation type="journal article" date="2015" name="Appl. Microbiol. Biotechnol.">
        <title>The consequence of an additional NADH dehydrogenase paralog on the growth of Gluconobacter oxydans DSM3504.</title>
        <authorList>
            <person name="Kostner D."/>
            <person name="Luchterhand B."/>
            <person name="Junker A."/>
            <person name="Volland S."/>
            <person name="Daniel R."/>
            <person name="Buchs J."/>
            <person name="Liebl W."/>
            <person name="Ehrenreich A."/>
        </authorList>
    </citation>
    <scope>NUCLEOTIDE SEQUENCE [LARGE SCALE GENOMIC DNA]</scope>
    <source>
        <strain evidence="20">DSM 3504</strain>
    </source>
</reference>
<keyword evidence="13 17" id="KW-0472">Membrane</keyword>
<evidence type="ECO:0000256" key="8">
    <source>
        <dbReference type="ARBA" id="ARBA00022692"/>
    </source>
</evidence>
<evidence type="ECO:0000256" key="15">
    <source>
        <dbReference type="PIRSR" id="PIRSR038885-2"/>
    </source>
</evidence>
<dbReference type="GO" id="GO:0022904">
    <property type="term" value="P:respiratory electron transport chain"/>
    <property type="evidence" value="ECO:0007669"/>
    <property type="project" value="InterPro"/>
</dbReference>
<dbReference type="InterPro" id="IPR005798">
    <property type="entry name" value="Cyt_b/b6_C"/>
</dbReference>
<sequence>MTSPLKTPDTDPRGWLERRLPVMSLLRRQYVAFPMPRNLNALWSFGAFLIVTMAFMIASGLFLAINYTPDITQAFASVEAIDRQISSGWFIRSLHMGGVTMLFACLYIHIGRSLWYGSYKAPRELLWLTGLGLMLMVMVTAFAGYVLPWGQMSYWGATVILNAVHAIPLIGQPLSELLLGGDTLGNVALHRLFVLHFTMAFAIIAAIALHVAALHVVKSNNPSGIDPVSPSQTLPFHPYYTSRDGFALCLFLMVYAGLVFFLPDLLTLADNYVQANPLVTPRDIRPEWYFAPFYAILRAVPSRLGGLLLASGSLAVLFVLPWLDRSAIRPATRRPMVRLSLPLAFAAFILLGIAGMHAPTPAWLLASRVAMAWWFIHFLLVMPLASEREMSS</sequence>
<evidence type="ECO:0000256" key="1">
    <source>
        <dbReference type="ARBA" id="ARBA00002444"/>
    </source>
</evidence>
<feature type="domain" description="Cytochrome b/b6 N-terminal region profile" evidence="18">
    <location>
        <begin position="12"/>
        <end position="223"/>
    </location>
</feature>
<feature type="transmembrane region" description="Helical" evidence="17">
    <location>
        <begin position="304"/>
        <end position="323"/>
    </location>
</feature>
<keyword evidence="10 16" id="KW-0249">Electron transport</keyword>
<dbReference type="SUPFAM" id="SSF81342">
    <property type="entry name" value="Transmembrane di-heme cytochromes"/>
    <property type="match status" value="1"/>
</dbReference>
<feature type="binding site" evidence="14">
    <location>
        <position position="215"/>
    </location>
    <ligand>
        <name>a ubiquinone</name>
        <dbReference type="ChEBI" id="CHEBI:16389"/>
    </ligand>
</feature>
<dbReference type="GO" id="GO:0008121">
    <property type="term" value="F:quinol-cytochrome-c reductase activity"/>
    <property type="evidence" value="ECO:0007669"/>
    <property type="project" value="InterPro"/>
</dbReference>
<keyword evidence="6 15" id="KW-0349">Heme</keyword>
<evidence type="ECO:0000256" key="5">
    <source>
        <dbReference type="ARBA" id="ARBA00022448"/>
    </source>
</evidence>
<evidence type="ECO:0000256" key="6">
    <source>
        <dbReference type="ARBA" id="ARBA00022617"/>
    </source>
</evidence>
<evidence type="ECO:0000313" key="21">
    <source>
        <dbReference type="Proteomes" id="UP000031656"/>
    </source>
</evidence>
<keyword evidence="12 15" id="KW-0408">Iron</keyword>
<keyword evidence="9 15" id="KW-0479">Metal-binding</keyword>
<feature type="transmembrane region" description="Helical" evidence="17">
    <location>
        <begin position="89"/>
        <end position="110"/>
    </location>
</feature>
<dbReference type="InterPro" id="IPR048259">
    <property type="entry name" value="Cytochrome_b_N_euk/bac"/>
</dbReference>
<dbReference type="PANTHER" id="PTHR19271">
    <property type="entry name" value="CYTOCHROME B"/>
    <property type="match status" value="1"/>
</dbReference>
<evidence type="ECO:0000256" key="2">
    <source>
        <dbReference type="ARBA" id="ARBA00004141"/>
    </source>
</evidence>
<feature type="domain" description="Cytochrome b/b6 C-terminal region profile" evidence="19">
    <location>
        <begin position="226"/>
        <end position="392"/>
    </location>
</feature>
<dbReference type="EMBL" id="CP004373">
    <property type="protein sequence ID" value="AHK70574.1"/>
    <property type="molecule type" value="Genomic_DNA"/>
</dbReference>
<evidence type="ECO:0000256" key="10">
    <source>
        <dbReference type="ARBA" id="ARBA00022982"/>
    </source>
</evidence>
<evidence type="ECO:0000256" key="14">
    <source>
        <dbReference type="PIRSR" id="PIRSR038885-1"/>
    </source>
</evidence>
<keyword evidence="8 16" id="KW-0812">Transmembrane</keyword>
<dbReference type="GO" id="GO:0046872">
    <property type="term" value="F:metal ion binding"/>
    <property type="evidence" value="ECO:0007669"/>
    <property type="project" value="UniProtKB-KW"/>
</dbReference>
<feature type="transmembrane region" description="Helical" evidence="17">
    <location>
        <begin position="194"/>
        <end position="217"/>
    </location>
</feature>
<dbReference type="GeneID" id="56904887"/>
<dbReference type="GO" id="GO:0016491">
    <property type="term" value="F:oxidoreductase activity"/>
    <property type="evidence" value="ECO:0007669"/>
    <property type="project" value="InterPro"/>
</dbReference>
<evidence type="ECO:0000256" key="13">
    <source>
        <dbReference type="ARBA" id="ARBA00023136"/>
    </source>
</evidence>
<dbReference type="Pfam" id="PF00032">
    <property type="entry name" value="Cytochrom_B_C"/>
    <property type="match status" value="1"/>
</dbReference>
<dbReference type="InterPro" id="IPR036150">
    <property type="entry name" value="Cyt_b/b6_C_sf"/>
</dbReference>
<comment type="cofactor">
    <cofactor evidence="16">
        <name>heme b</name>
        <dbReference type="ChEBI" id="CHEBI:60344"/>
    </cofactor>
    <text evidence="16">Binds 2 heme groups non-covalently.</text>
</comment>
<name>A0A067Z2R5_GLUOY</name>
<dbReference type="GO" id="GO:0045275">
    <property type="term" value="C:respiratory chain complex III"/>
    <property type="evidence" value="ECO:0007669"/>
    <property type="project" value="InterPro"/>
</dbReference>
<evidence type="ECO:0000256" key="3">
    <source>
        <dbReference type="ARBA" id="ARBA00011649"/>
    </source>
</evidence>
<comment type="subcellular location">
    <subcellularLocation>
        <location evidence="2">Membrane</location>
        <topology evidence="2">Multi-pass membrane protein</topology>
    </subcellularLocation>
</comment>
<evidence type="ECO:0000259" key="19">
    <source>
        <dbReference type="PROSITE" id="PS51003"/>
    </source>
</evidence>
<comment type="subunit">
    <text evidence="3 16">The main subunits of complex b-c1 are: cytochrome b, cytochrome c1 and the Rieske protein.</text>
</comment>
<proteinExistence type="inferred from homology"/>
<feature type="binding site" description="axial binding residue" evidence="15">
    <location>
        <position position="95"/>
    </location>
    <ligand>
        <name>heme b</name>
        <dbReference type="ChEBI" id="CHEBI:60344"/>
        <label>b562</label>
    </ligand>
    <ligandPart>
        <name>Fe</name>
        <dbReference type="ChEBI" id="CHEBI:18248"/>
    </ligandPart>
</feature>
<dbReference type="Gene3D" id="1.20.810.10">
    <property type="entry name" value="Cytochrome Bc1 Complex, Chain C"/>
    <property type="match status" value="1"/>
</dbReference>
<dbReference type="PROSITE" id="PS51002">
    <property type="entry name" value="CYTB_NTER"/>
    <property type="match status" value="1"/>
</dbReference>
<keyword evidence="7 16" id="KW-0679">Respiratory chain</keyword>
<dbReference type="Proteomes" id="UP000031656">
    <property type="component" value="Chromosome"/>
</dbReference>
<organism evidence="20 21">
    <name type="scientific">Gluconobacter oxydans DSM 3504</name>
    <dbReference type="NCBI Taxonomy" id="1288313"/>
    <lineage>
        <taxon>Bacteria</taxon>
        <taxon>Pseudomonadati</taxon>
        <taxon>Pseudomonadota</taxon>
        <taxon>Alphaproteobacteria</taxon>
        <taxon>Acetobacterales</taxon>
        <taxon>Acetobacteraceae</taxon>
        <taxon>Gluconobacter</taxon>
    </lineage>
</organism>
<evidence type="ECO:0000313" key="20">
    <source>
        <dbReference type="EMBL" id="AHK70574.1"/>
    </source>
</evidence>
<dbReference type="InterPro" id="IPR030689">
    <property type="entry name" value="Cytochrome_b"/>
</dbReference>
<evidence type="ECO:0000256" key="12">
    <source>
        <dbReference type="ARBA" id="ARBA00023004"/>
    </source>
</evidence>
<feature type="transmembrane region" description="Helical" evidence="17">
    <location>
        <begin position="362"/>
        <end position="385"/>
    </location>
</feature>
<keyword evidence="11 17" id="KW-1133">Transmembrane helix</keyword>
<evidence type="ECO:0000256" key="9">
    <source>
        <dbReference type="ARBA" id="ARBA00022723"/>
    </source>
</evidence>
<accession>A0A067Z2R5</accession>
<evidence type="ECO:0000256" key="16">
    <source>
        <dbReference type="RuleBase" id="RU003385"/>
    </source>
</evidence>
<keyword evidence="5 16" id="KW-0813">Transport</keyword>
<feature type="binding site" description="axial binding residue" evidence="15">
    <location>
        <position position="210"/>
    </location>
    <ligand>
        <name>heme b</name>
        <dbReference type="ChEBI" id="CHEBI:60344"/>
        <label>b566</label>
    </ligand>
    <ligandPart>
        <name>Fe</name>
        <dbReference type="ChEBI" id="CHEBI:18248"/>
    </ligandPart>
</feature>
<feature type="transmembrane region" description="Helical" evidence="17">
    <location>
        <begin position="154"/>
        <end position="174"/>
    </location>
</feature>
<protein>
    <recommendedName>
        <fullName evidence="4 16">Cytochrome b</fullName>
    </recommendedName>
</protein>
<feature type="binding site" description="axial binding residue" evidence="15">
    <location>
        <position position="196"/>
    </location>
    <ligand>
        <name>heme b</name>
        <dbReference type="ChEBI" id="CHEBI:60344"/>
        <label>b562</label>
    </ligand>
    <ligandPart>
        <name>Fe</name>
        <dbReference type="ChEBI" id="CHEBI:18248"/>
    </ligandPart>
</feature>
<dbReference type="Pfam" id="PF00033">
    <property type="entry name" value="Cytochrome_B"/>
    <property type="match status" value="1"/>
</dbReference>
<dbReference type="InterPro" id="IPR005797">
    <property type="entry name" value="Cyt_b/b6_N"/>
</dbReference>
<comment type="cofactor">
    <cofactor evidence="15">
        <name>heme</name>
        <dbReference type="ChEBI" id="CHEBI:30413"/>
    </cofactor>
    <text evidence="15">Binds 2 heme groups non-covalently.</text>
</comment>
<feature type="transmembrane region" description="Helical" evidence="17">
    <location>
        <begin position="335"/>
        <end position="356"/>
    </location>
</feature>
<comment type="similarity">
    <text evidence="16">Belongs to the cytochrome b family.</text>
</comment>
<comment type="function">
    <text evidence="1 16">Component of the ubiquinol-cytochrome c reductase complex (complex III or cytochrome b-c1 complex), which is a respiratory chain that generates an electrochemical potential coupled to ATP synthesis.</text>
</comment>